<evidence type="ECO:0000313" key="2">
    <source>
        <dbReference type="EMBL" id="KAF1759185.1"/>
    </source>
</evidence>
<name>A0A6A5GXD8_CAERE</name>
<gene>
    <name evidence="2" type="ORF">GCK72_015646</name>
</gene>
<dbReference type="EMBL" id="WUAV01000004">
    <property type="protein sequence ID" value="KAF1759185.1"/>
    <property type="molecule type" value="Genomic_DNA"/>
</dbReference>
<comment type="caution">
    <text evidence="2">The sequence shown here is derived from an EMBL/GenBank/DDBJ whole genome shotgun (WGS) entry which is preliminary data.</text>
</comment>
<accession>A0A6A5GXD8</accession>
<feature type="compositionally biased region" description="Polar residues" evidence="1">
    <location>
        <begin position="28"/>
        <end position="44"/>
    </location>
</feature>
<reference evidence="2 3" key="1">
    <citation type="submission" date="2019-12" db="EMBL/GenBank/DDBJ databases">
        <title>Chromosome-level assembly of the Caenorhabditis remanei genome.</title>
        <authorList>
            <person name="Teterina A.A."/>
            <person name="Willis J.H."/>
            <person name="Phillips P.C."/>
        </authorList>
    </citation>
    <scope>NUCLEOTIDE SEQUENCE [LARGE SCALE GENOMIC DNA]</scope>
    <source>
        <strain evidence="2 3">PX506</strain>
        <tissue evidence="2">Whole organism</tissue>
    </source>
</reference>
<organism evidence="2 3">
    <name type="scientific">Caenorhabditis remanei</name>
    <name type="common">Caenorhabditis vulgaris</name>
    <dbReference type="NCBI Taxonomy" id="31234"/>
    <lineage>
        <taxon>Eukaryota</taxon>
        <taxon>Metazoa</taxon>
        <taxon>Ecdysozoa</taxon>
        <taxon>Nematoda</taxon>
        <taxon>Chromadorea</taxon>
        <taxon>Rhabditida</taxon>
        <taxon>Rhabditina</taxon>
        <taxon>Rhabditomorpha</taxon>
        <taxon>Rhabditoidea</taxon>
        <taxon>Rhabditidae</taxon>
        <taxon>Peloderinae</taxon>
        <taxon>Caenorhabditis</taxon>
    </lineage>
</organism>
<dbReference type="Proteomes" id="UP000483820">
    <property type="component" value="Chromosome IV"/>
</dbReference>
<dbReference type="CTD" id="9823655"/>
<dbReference type="AlphaFoldDB" id="A0A6A5GXD8"/>
<protein>
    <submittedName>
        <fullName evidence="2">Uncharacterized protein</fullName>
    </submittedName>
</protein>
<sequence length="668" mass="76313">MTEKSEQTKNGNAKSAYTVGAYVGVENRATSTRKIASTPQSTTSARERPPTLLQTPEGQLAYVKKVSEAHHQITHRSPHLHTHHPNNPMPSRPRAPLEIRKVVAIAHQSPPPMEEEIDVSSNGGAELVDHTHMEEVEEEVDDVVEEIQRGGGGLEMIQKQEKMDAQMVMNGDFSVASEVTISSMKYQGRPSGTHGTPQMRQKRVSNFTGETLNLKSSDLSIPNKAAHFLYFRCYEEHEVQKEFPLTIDENRKGPQNFLVEPRVGLKNTDYYIDSYLWNRGKSTSSKKKIFVEIEGNHVKTSRRSCETAHYVLNWYYSNMENRICKKVCWLETVADCVRASPVLVQYHVNYLSDNPIELRKTPKLYSDTRSVAQELLRSDSPLQTVQRFVETGETDPREIINKKQAYEMRRYVMANARKRGQRKFEDMYFDDEMFEEIYYNEHGEPINVRNTTNRGEQQTDAGRAAQLAVRMEGRRIENRIARMLDNRLPAPKNYADILSEWIGALESTSQDNFHMVIHDVVNSMRKQMDDMLGGGEHEHEFLVDEPTTSGNSGNAAKRMKLMGEEEELNHDVVEEEEDEDGHTTTRRVETTTKRFEGERYIFDGQEYVEEEVIAEEIEEVVVPSDTVVVDETTVVVGERGDADETNGEEGEEVVHEEVVVEETVPEEH</sequence>
<dbReference type="GeneID" id="9823655"/>
<dbReference type="KEGG" id="crq:GCK72_015646"/>
<feature type="region of interest" description="Disordered" evidence="1">
    <location>
        <begin position="26"/>
        <end position="53"/>
    </location>
</feature>
<proteinExistence type="predicted"/>
<dbReference type="RefSeq" id="XP_053585806.1">
    <property type="nucleotide sequence ID" value="XM_053731034.1"/>
</dbReference>
<evidence type="ECO:0000313" key="3">
    <source>
        <dbReference type="Proteomes" id="UP000483820"/>
    </source>
</evidence>
<evidence type="ECO:0000256" key="1">
    <source>
        <dbReference type="SAM" id="MobiDB-lite"/>
    </source>
</evidence>